<evidence type="ECO:0000313" key="3">
    <source>
        <dbReference type="Proteomes" id="UP000252081"/>
    </source>
</evidence>
<sequence length="399" mass="44603">MKINLKQPRYVVPLLALPFLCLFFYVYQSSAGQKEPVEIQGGINSNVADISDQVRKRALTDKLDAYRDRYKDSQGSTAINNIEGDEKTADVIKSENQKNELDSIDRILKRRGTVVKAPDTGPPPNVKPGKRFKPSLSAEERAMAEALSALAERGKPMRQPVMDRIAKEPDRDPMDIFKKQMSYMDSMGKANDPEYQAELRRKEKLKPALAAPAVDVQPVIRRSSIGGIFNTVMAQKQKSLISAVIDESVTGYAGSRIRIRILEDLFVGAMPLKTGSYLYAQITGFSEQRVKLSITSIAREDKIIPVRLEIYDLDGLEGLYVPSSNFREFSRNLGTESVQGFSTQGSAKDQQEFLMSAVDKIFTSTSSAISGLIRKNKAKVKYNSRVYIVDPQSFQKQLK</sequence>
<dbReference type="Proteomes" id="UP000252081">
    <property type="component" value="Unassembled WGS sequence"/>
</dbReference>
<keyword evidence="3" id="KW-1185">Reference proteome</keyword>
<organism evidence="2 3">
    <name type="scientific">Pedobacter miscanthi</name>
    <dbReference type="NCBI Taxonomy" id="2259170"/>
    <lineage>
        <taxon>Bacteria</taxon>
        <taxon>Pseudomonadati</taxon>
        <taxon>Bacteroidota</taxon>
        <taxon>Sphingobacteriia</taxon>
        <taxon>Sphingobacteriales</taxon>
        <taxon>Sphingobacteriaceae</taxon>
        <taxon>Pedobacter</taxon>
    </lineage>
</organism>
<dbReference type="EMBL" id="QNQU01000005">
    <property type="protein sequence ID" value="RBQ08969.1"/>
    <property type="molecule type" value="Genomic_DNA"/>
</dbReference>
<name>A0A366L654_9SPHI</name>
<accession>A0A366L654</accession>
<protein>
    <submittedName>
        <fullName evidence="2">Conjugative transposon protein TraM</fullName>
    </submittedName>
</protein>
<dbReference type="RefSeq" id="WP_113948144.1">
    <property type="nucleotide sequence ID" value="NZ_QNQU01000005.1"/>
</dbReference>
<feature type="domain" description="Conjugative transposon TraM C-terminal" evidence="1">
    <location>
        <begin position="241"/>
        <end position="388"/>
    </location>
</feature>
<gene>
    <name evidence="2" type="ORF">DRW42_07105</name>
</gene>
<dbReference type="AlphaFoldDB" id="A0A366L654"/>
<reference evidence="2 3" key="1">
    <citation type="submission" date="2018-07" db="EMBL/GenBank/DDBJ databases">
        <title>A draft genome of a endophytic bacteria, a new species of Pedobacter.</title>
        <authorList>
            <person name="Zhang Z.D."/>
            <person name="Chen Z.J."/>
        </authorList>
    </citation>
    <scope>NUCLEOTIDE SEQUENCE [LARGE SCALE GENOMIC DNA]</scope>
    <source>
        <strain evidence="2 3">RS10</strain>
    </source>
</reference>
<evidence type="ECO:0000259" key="1">
    <source>
        <dbReference type="Pfam" id="PF12508"/>
    </source>
</evidence>
<proteinExistence type="predicted"/>
<dbReference type="OrthoDB" id="1453786at2"/>
<dbReference type="InterPro" id="IPR055407">
    <property type="entry name" value="TraM_C"/>
</dbReference>
<dbReference type="Pfam" id="PF12508">
    <property type="entry name" value="Transposon_TraM"/>
    <property type="match status" value="1"/>
</dbReference>
<comment type="caution">
    <text evidence="2">The sequence shown here is derived from an EMBL/GenBank/DDBJ whole genome shotgun (WGS) entry which is preliminary data.</text>
</comment>
<evidence type="ECO:0000313" key="2">
    <source>
        <dbReference type="EMBL" id="RBQ08969.1"/>
    </source>
</evidence>